<evidence type="ECO:0000313" key="2">
    <source>
        <dbReference type="EMBL" id="PBK79502.1"/>
    </source>
</evidence>
<feature type="compositionally biased region" description="Polar residues" evidence="1">
    <location>
        <begin position="179"/>
        <end position="195"/>
    </location>
</feature>
<feature type="region of interest" description="Disordered" evidence="1">
    <location>
        <begin position="173"/>
        <end position="214"/>
    </location>
</feature>
<dbReference type="EMBL" id="KZ293773">
    <property type="protein sequence ID" value="PBK79502.1"/>
    <property type="molecule type" value="Genomic_DNA"/>
</dbReference>
<accession>A0A2H3CJY1</accession>
<dbReference type="AlphaFoldDB" id="A0A2H3CJY1"/>
<dbReference type="Proteomes" id="UP000217790">
    <property type="component" value="Unassembled WGS sequence"/>
</dbReference>
<keyword evidence="3" id="KW-1185">Reference proteome</keyword>
<gene>
    <name evidence="2" type="ORF">ARMGADRAFT_1172364</name>
</gene>
<proteinExistence type="predicted"/>
<evidence type="ECO:0000256" key="1">
    <source>
        <dbReference type="SAM" id="MobiDB-lite"/>
    </source>
</evidence>
<dbReference type="OrthoDB" id="2948005at2759"/>
<evidence type="ECO:0000313" key="3">
    <source>
        <dbReference type="Proteomes" id="UP000217790"/>
    </source>
</evidence>
<reference evidence="3" key="1">
    <citation type="journal article" date="2017" name="Nat. Ecol. Evol.">
        <title>Genome expansion and lineage-specific genetic innovations in the forest pathogenic fungi Armillaria.</title>
        <authorList>
            <person name="Sipos G."/>
            <person name="Prasanna A.N."/>
            <person name="Walter M.C."/>
            <person name="O'Connor E."/>
            <person name="Balint B."/>
            <person name="Krizsan K."/>
            <person name="Kiss B."/>
            <person name="Hess J."/>
            <person name="Varga T."/>
            <person name="Slot J."/>
            <person name="Riley R."/>
            <person name="Boka B."/>
            <person name="Rigling D."/>
            <person name="Barry K."/>
            <person name="Lee J."/>
            <person name="Mihaltcheva S."/>
            <person name="LaButti K."/>
            <person name="Lipzen A."/>
            <person name="Waldron R."/>
            <person name="Moloney N.M."/>
            <person name="Sperisen C."/>
            <person name="Kredics L."/>
            <person name="Vagvoelgyi C."/>
            <person name="Patrignani A."/>
            <person name="Fitzpatrick D."/>
            <person name="Nagy I."/>
            <person name="Doyle S."/>
            <person name="Anderson J.B."/>
            <person name="Grigoriev I.V."/>
            <person name="Gueldener U."/>
            <person name="Muensterkoetter M."/>
            <person name="Nagy L.G."/>
        </authorList>
    </citation>
    <scope>NUCLEOTIDE SEQUENCE [LARGE SCALE GENOMIC DNA]</scope>
    <source>
        <strain evidence="3">Ar21-2</strain>
    </source>
</reference>
<organism evidence="2 3">
    <name type="scientific">Armillaria gallica</name>
    <name type="common">Bulbous honey fungus</name>
    <name type="synonym">Armillaria bulbosa</name>
    <dbReference type="NCBI Taxonomy" id="47427"/>
    <lineage>
        <taxon>Eukaryota</taxon>
        <taxon>Fungi</taxon>
        <taxon>Dikarya</taxon>
        <taxon>Basidiomycota</taxon>
        <taxon>Agaricomycotina</taxon>
        <taxon>Agaricomycetes</taxon>
        <taxon>Agaricomycetidae</taxon>
        <taxon>Agaricales</taxon>
        <taxon>Marasmiineae</taxon>
        <taxon>Physalacriaceae</taxon>
        <taxon>Armillaria</taxon>
    </lineage>
</organism>
<name>A0A2H3CJY1_ARMGA</name>
<protein>
    <submittedName>
        <fullName evidence="2">Uncharacterized protein</fullName>
    </submittedName>
</protein>
<sequence>MSEVKIYLKPRPVYGHANYLPFQWHPDFKYGPFFAGYGTIPSDATEYLQTEVPEITRALLPSLVELERTEMRPLARFVCESQSHANRLYTGDHTPFLLPTELRTDSEWDDLFFSILARGDVELRDDNTELEISVWAYMHYMVFYFCIPWLKFQRDLRHLGVARHFQGEGSRFPIEITRKGNTNNEPPNDPSTATPSFVLRRRNRPIPSEEADLA</sequence>
<dbReference type="InParanoid" id="A0A2H3CJY1"/>